<dbReference type="AlphaFoldDB" id="A0A023B148"/>
<gene>
    <name evidence="2" type="ORF">GNI_133660</name>
</gene>
<proteinExistence type="predicted"/>
<sequence>MHYRVFRQKSPPSTVLTILLSLGGAHTFGASRLQSKESTSRPQALLVASGRTMGVNNAPPGNTPPGPSPTVLSPTVLTPTALRPTVIMPTPLTPTRSRTVKRCAAVAPAVTPRGTWTGKVSIDNATSPPKKMCSSFRGPRKHFLDRFLTCSAESEKPLAIVVPQTVGNAGVHTIRYTPDKVDGQEDSAGRFQGNVQPNFVRPDRLVARLDECIPAFQIIFPHEEGLEISGKYLAWAYDILSHGWWHLVPFQVKKPVSVFGLAQMAAEWENIWRTNPALPANGTLGAYCYQRLGGPRYWDAVAFSDWLTSGRPAGYGDWQGRRFIPLSHVTSTLHDLLDHWPVDQSGSTSYRVNLNRWRCRYGRQRGRSFSDEAGPSGDPWVSRTEFEGLLVEMLGSLGVPLTEVSKKFRRTQRRQRICRRVAEATGAVMNDPKREMLIQAVMSDSPPSHLLGVSGKEFHIATGSETELRVPSRYLIWAYDVLNHGWWGAVPEAIFSPGLSVFELAQKAWEWETNGGCIYTLSSSCYTCGEGGKPHPAFVSCERCEKQWSPEEFWEWLRLRHFRRIWDQLKNPDHPKEDSDRLASPPVDWSQIDRHHLSEIIKEIGFDVPTKKDEYTFQICHPPITKFLPTNDYRSLTGRFKRWWSTLRGMFDKSADGFCRWEHERVILYRVSQLYCPDNPIC</sequence>
<keyword evidence="3" id="KW-1185">Reference proteome</keyword>
<feature type="region of interest" description="Disordered" evidence="1">
    <location>
        <begin position="52"/>
        <end position="75"/>
    </location>
</feature>
<evidence type="ECO:0000313" key="3">
    <source>
        <dbReference type="Proteomes" id="UP000019763"/>
    </source>
</evidence>
<dbReference type="RefSeq" id="XP_011132298.1">
    <property type="nucleotide sequence ID" value="XM_011133996.1"/>
</dbReference>
<dbReference type="GeneID" id="22914720"/>
<protein>
    <submittedName>
        <fullName evidence="2">Uncharacterized protein</fullName>
    </submittedName>
</protein>
<dbReference type="Proteomes" id="UP000019763">
    <property type="component" value="Unassembled WGS sequence"/>
</dbReference>
<comment type="caution">
    <text evidence="2">The sequence shown here is derived from an EMBL/GenBank/DDBJ whole genome shotgun (WGS) entry which is preliminary data.</text>
</comment>
<evidence type="ECO:0000256" key="1">
    <source>
        <dbReference type="SAM" id="MobiDB-lite"/>
    </source>
</evidence>
<reference evidence="2" key="1">
    <citation type="submission" date="2013-12" db="EMBL/GenBank/DDBJ databases">
        <authorList>
            <person name="Omoto C.K."/>
            <person name="Sibley D."/>
            <person name="Venepally P."/>
            <person name="Hadjithomas M."/>
            <person name="Karamycheva S."/>
            <person name="Brunk B."/>
            <person name="Roos D."/>
            <person name="Caler E."/>
            <person name="Lorenzi H."/>
        </authorList>
    </citation>
    <scope>NUCLEOTIDE SEQUENCE</scope>
</reference>
<dbReference type="EMBL" id="AFNH02000992">
    <property type="protein sequence ID" value="EZG46525.1"/>
    <property type="molecule type" value="Genomic_DNA"/>
</dbReference>
<organism evidence="2 3">
    <name type="scientific">Gregarina niphandrodes</name>
    <name type="common">Septate eugregarine</name>
    <dbReference type="NCBI Taxonomy" id="110365"/>
    <lineage>
        <taxon>Eukaryota</taxon>
        <taxon>Sar</taxon>
        <taxon>Alveolata</taxon>
        <taxon>Apicomplexa</taxon>
        <taxon>Conoidasida</taxon>
        <taxon>Gregarinasina</taxon>
        <taxon>Eugregarinorida</taxon>
        <taxon>Gregarinidae</taxon>
        <taxon>Gregarina</taxon>
    </lineage>
</organism>
<accession>A0A023B148</accession>
<dbReference type="eggNOG" id="ENOG502SPPU">
    <property type="taxonomic scope" value="Eukaryota"/>
</dbReference>
<dbReference type="VEuPathDB" id="CryptoDB:GNI_133660"/>
<name>A0A023B148_GRENI</name>
<evidence type="ECO:0000313" key="2">
    <source>
        <dbReference type="EMBL" id="EZG46525.1"/>
    </source>
</evidence>